<evidence type="ECO:0000313" key="3">
    <source>
        <dbReference type="Proteomes" id="UP001447188"/>
    </source>
</evidence>
<proteinExistence type="predicted"/>
<keyword evidence="3" id="KW-1185">Reference proteome</keyword>
<accession>A0ABR3GPY6</accession>
<feature type="region of interest" description="Disordered" evidence="1">
    <location>
        <begin position="72"/>
        <end position="155"/>
    </location>
</feature>
<comment type="caution">
    <text evidence="2">The sequence shown here is derived from an EMBL/GenBank/DDBJ whole genome shotgun (WGS) entry which is preliminary data.</text>
</comment>
<reference evidence="2 3" key="1">
    <citation type="submission" date="2024-02" db="EMBL/GenBank/DDBJ databases">
        <title>Discinaceae phylogenomics.</title>
        <authorList>
            <person name="Dirks A.C."/>
            <person name="James T.Y."/>
        </authorList>
    </citation>
    <scope>NUCLEOTIDE SEQUENCE [LARGE SCALE GENOMIC DNA]</scope>
    <source>
        <strain evidence="2 3">ACD0624</strain>
    </source>
</reference>
<organism evidence="2 3">
    <name type="scientific">Discina gigas</name>
    <dbReference type="NCBI Taxonomy" id="1032678"/>
    <lineage>
        <taxon>Eukaryota</taxon>
        <taxon>Fungi</taxon>
        <taxon>Dikarya</taxon>
        <taxon>Ascomycota</taxon>
        <taxon>Pezizomycotina</taxon>
        <taxon>Pezizomycetes</taxon>
        <taxon>Pezizales</taxon>
        <taxon>Discinaceae</taxon>
        <taxon>Discina</taxon>
    </lineage>
</organism>
<feature type="compositionally biased region" description="Pro residues" evidence="1">
    <location>
        <begin position="124"/>
        <end position="135"/>
    </location>
</feature>
<name>A0ABR3GPY6_9PEZI</name>
<dbReference type="EMBL" id="JBBBZM010000027">
    <property type="protein sequence ID" value="KAL0637993.1"/>
    <property type="molecule type" value="Genomic_DNA"/>
</dbReference>
<feature type="compositionally biased region" description="Pro residues" evidence="1">
    <location>
        <begin position="93"/>
        <end position="103"/>
    </location>
</feature>
<evidence type="ECO:0000256" key="1">
    <source>
        <dbReference type="SAM" id="MobiDB-lite"/>
    </source>
</evidence>
<gene>
    <name evidence="2" type="ORF">Q9L58_002928</name>
</gene>
<evidence type="ECO:0000313" key="2">
    <source>
        <dbReference type="EMBL" id="KAL0637993.1"/>
    </source>
</evidence>
<dbReference type="Proteomes" id="UP001447188">
    <property type="component" value="Unassembled WGS sequence"/>
</dbReference>
<sequence>MALLRHNRLEKRHNRIEGRLSSSQFGFTGPTVHGGLSDKTVALNWNGARGRKRKLHLDEVTPVANNYHETVNQIQGDMRGSTFNFDRASTDPTGPPPPPPAPDSPCESTADPDPTPRESTADPDPTPVPPTPPIPQSDFTADSHTDPDSDSELDLDSEFHSDFKADSKDENEIDSPARLHLLCSSLSMWGGILHDKLTLPSGLILEEVFLPYASNLSRLDPSHGLILDGNLLSTLPPSDRSFILSRLQPLPTFPQHLYDALTTCTTTPPTVSQCRALAGNSSDRDLLWLSRVLEHTHELITHGLLSQDLTEGTYDSAVHPVLWDNYLLDLPLLLLRRKEIYLAAMTDNPYQLLPSEPRYDGVLRTRDRVDGYELALFEVSARYEATKWARDKIKLVVGGLPATMARLPDLAKVVAIAWKAKRVVAETAEVVKSYLRREEVGEVEVTGEDFL</sequence>
<protein>
    <submittedName>
        <fullName evidence="2">Uncharacterized protein</fullName>
    </submittedName>
</protein>